<dbReference type="Proteomes" id="UP000641646">
    <property type="component" value="Unassembled WGS sequence"/>
</dbReference>
<accession>A0A926VHI5</accession>
<comment type="caution">
    <text evidence="1">The sequence shown here is derived from an EMBL/GenBank/DDBJ whole genome shotgun (WGS) entry which is preliminary data.</text>
</comment>
<sequence>MPSLNLRLFQGTDCHLVMLSSLSVIETTLNITLDKASLPTLVSIENIICKINESGFKLVNSKEIDKIAKLVNGYYLVNEKSGWQDQSLNLNVIQISDRDAEIYDEIKKLRTQVMKLARDVAYYESKNDYAQSKQLQDNTLQKIADSVKSKPSWWDTNTGKIVKFVGETTLNAIIDIVVGIPLKTFVDSLLRK</sequence>
<evidence type="ECO:0000313" key="2">
    <source>
        <dbReference type="Proteomes" id="UP000641646"/>
    </source>
</evidence>
<dbReference type="EMBL" id="JACJPW010000066">
    <property type="protein sequence ID" value="MBD2183859.1"/>
    <property type="molecule type" value="Genomic_DNA"/>
</dbReference>
<dbReference type="AlphaFoldDB" id="A0A926VHI5"/>
<reference evidence="1" key="1">
    <citation type="journal article" date="2015" name="ISME J.">
        <title>Draft Genome Sequence of Streptomyces incarnatus NRRL8089, which Produces the Nucleoside Antibiotic Sinefungin.</title>
        <authorList>
            <person name="Oshima K."/>
            <person name="Hattori M."/>
            <person name="Shimizu H."/>
            <person name="Fukuda K."/>
            <person name="Nemoto M."/>
            <person name="Inagaki K."/>
            <person name="Tamura T."/>
        </authorList>
    </citation>
    <scope>NUCLEOTIDE SEQUENCE</scope>
    <source>
        <strain evidence="1">FACHB-1375</strain>
    </source>
</reference>
<evidence type="ECO:0000313" key="1">
    <source>
        <dbReference type="EMBL" id="MBD2183859.1"/>
    </source>
</evidence>
<gene>
    <name evidence="1" type="ORF">H6G03_22795</name>
</gene>
<keyword evidence="2" id="KW-1185">Reference proteome</keyword>
<protein>
    <submittedName>
        <fullName evidence="1">Uncharacterized protein</fullName>
    </submittedName>
</protein>
<organism evidence="1 2">
    <name type="scientific">Aerosakkonema funiforme FACHB-1375</name>
    <dbReference type="NCBI Taxonomy" id="2949571"/>
    <lineage>
        <taxon>Bacteria</taxon>
        <taxon>Bacillati</taxon>
        <taxon>Cyanobacteriota</taxon>
        <taxon>Cyanophyceae</taxon>
        <taxon>Oscillatoriophycideae</taxon>
        <taxon>Aerosakkonematales</taxon>
        <taxon>Aerosakkonemataceae</taxon>
        <taxon>Aerosakkonema</taxon>
    </lineage>
</organism>
<reference evidence="1" key="2">
    <citation type="submission" date="2020-08" db="EMBL/GenBank/DDBJ databases">
        <authorList>
            <person name="Chen M."/>
            <person name="Teng W."/>
            <person name="Zhao L."/>
            <person name="Hu C."/>
            <person name="Zhou Y."/>
            <person name="Han B."/>
            <person name="Song L."/>
            <person name="Shu W."/>
        </authorList>
    </citation>
    <scope>NUCLEOTIDE SEQUENCE</scope>
    <source>
        <strain evidence="1">FACHB-1375</strain>
    </source>
</reference>
<proteinExistence type="predicted"/>
<name>A0A926VHI5_9CYAN</name>